<dbReference type="Proteomes" id="UP000013964">
    <property type="component" value="Chromosome"/>
</dbReference>
<dbReference type="HOGENOM" id="CLU_1325656_0_0_14"/>
<organism evidence="2 3">
    <name type="scientific">Spiroplasma chrysopicola DF-1</name>
    <dbReference type="NCBI Taxonomy" id="1276227"/>
    <lineage>
        <taxon>Bacteria</taxon>
        <taxon>Bacillati</taxon>
        <taxon>Mycoplasmatota</taxon>
        <taxon>Mollicutes</taxon>
        <taxon>Entomoplasmatales</taxon>
        <taxon>Spiroplasmataceae</taxon>
        <taxon>Spiroplasma</taxon>
    </lineage>
</organism>
<keyword evidence="3" id="KW-1185">Reference proteome</keyword>
<dbReference type="PATRIC" id="fig|1276227.3.peg.448"/>
<proteinExistence type="predicted"/>
<dbReference type="KEGG" id="scr:SCHRY_v1c04480"/>
<feature type="transmembrane region" description="Helical" evidence="1">
    <location>
        <begin position="186"/>
        <end position="203"/>
    </location>
</feature>
<name>R4UAU5_9MOLU</name>
<dbReference type="EMBL" id="CP005077">
    <property type="protein sequence ID" value="AGM25029.1"/>
    <property type="molecule type" value="Genomic_DNA"/>
</dbReference>
<evidence type="ECO:0000256" key="1">
    <source>
        <dbReference type="SAM" id="Phobius"/>
    </source>
</evidence>
<keyword evidence="1" id="KW-1133">Transmembrane helix</keyword>
<accession>R4UAU5</accession>
<gene>
    <name evidence="2" type="ORF">SCHRY_v1c04480</name>
</gene>
<evidence type="ECO:0000313" key="3">
    <source>
        <dbReference type="Proteomes" id="UP000013964"/>
    </source>
</evidence>
<dbReference type="STRING" id="1276227.SCHRY_v1c04480"/>
<keyword evidence="1" id="KW-0472">Membrane</keyword>
<keyword evidence="1" id="KW-0812">Transmembrane</keyword>
<dbReference type="AlphaFoldDB" id="R4UAU5"/>
<reference evidence="2 3" key="1">
    <citation type="journal article" date="2013" name="Genome Biol. Evol.">
        <title>Complete genomes of two dipteran-associated spiroplasmas provided insights into the origin, dynamics, and impacts of viral invasion in spiroplasma.</title>
        <authorList>
            <person name="Ku C."/>
            <person name="Lo W.S."/>
            <person name="Chen L.L."/>
            <person name="Kuo C.H."/>
        </authorList>
    </citation>
    <scope>NUCLEOTIDE SEQUENCE [LARGE SCALE GENOMIC DNA]</scope>
    <source>
        <strain evidence="2 3">DF-1</strain>
    </source>
</reference>
<protein>
    <submittedName>
        <fullName evidence="2">Uncharacterized protein</fullName>
    </submittedName>
</protein>
<sequence length="207" mass="24248">MSGKTTVQKYAIIGPEYQNKYPCFLDIVDNNQAVEFWTTIHSDYQIKTPNGKDIIIYSFGLRSLLNDKDNPKDNPQFLTVSVNTLVTSTILIGNETLSVCNSATYNSETSYDLSAIQFKNYQYNFSKFNAEQLRNWIYQDVKDYMTIYKYNDIDLNEDYGISANKIPNENPETYANIKLFRQIHQILQFQMLLMLILALNIYYDYYQ</sequence>
<evidence type="ECO:0000313" key="2">
    <source>
        <dbReference type="EMBL" id="AGM25029.1"/>
    </source>
</evidence>